<organism evidence="2 3">
    <name type="scientific">Populus trichocarpa</name>
    <name type="common">Western balsam poplar</name>
    <name type="synonym">Populus balsamifera subsp. trichocarpa</name>
    <dbReference type="NCBI Taxonomy" id="3694"/>
    <lineage>
        <taxon>Eukaryota</taxon>
        <taxon>Viridiplantae</taxon>
        <taxon>Streptophyta</taxon>
        <taxon>Embryophyta</taxon>
        <taxon>Tracheophyta</taxon>
        <taxon>Spermatophyta</taxon>
        <taxon>Magnoliopsida</taxon>
        <taxon>eudicotyledons</taxon>
        <taxon>Gunneridae</taxon>
        <taxon>Pentapetalae</taxon>
        <taxon>rosids</taxon>
        <taxon>fabids</taxon>
        <taxon>Malpighiales</taxon>
        <taxon>Salicaceae</taxon>
        <taxon>Saliceae</taxon>
        <taxon>Populus</taxon>
    </lineage>
</organism>
<sequence>MNVDRQNMNMCPRKIHLTSLYLARELFYHYQKLFNGFMHDKKMMNLGVILQLFTMVWFSFPTANIRTSS</sequence>
<keyword evidence="1" id="KW-0812">Transmembrane</keyword>
<reference evidence="2 3" key="1">
    <citation type="journal article" date="2006" name="Science">
        <title>The genome of black cottonwood, Populus trichocarpa (Torr. &amp; Gray).</title>
        <authorList>
            <person name="Tuskan G.A."/>
            <person name="Difazio S."/>
            <person name="Jansson S."/>
            <person name="Bohlmann J."/>
            <person name="Grigoriev I."/>
            <person name="Hellsten U."/>
            <person name="Putnam N."/>
            <person name="Ralph S."/>
            <person name="Rombauts S."/>
            <person name="Salamov A."/>
            <person name="Schein J."/>
            <person name="Sterck L."/>
            <person name="Aerts A."/>
            <person name="Bhalerao R.R."/>
            <person name="Bhalerao R.P."/>
            <person name="Blaudez D."/>
            <person name="Boerjan W."/>
            <person name="Brun A."/>
            <person name="Brunner A."/>
            <person name="Busov V."/>
            <person name="Campbell M."/>
            <person name="Carlson J."/>
            <person name="Chalot M."/>
            <person name="Chapman J."/>
            <person name="Chen G.L."/>
            <person name="Cooper D."/>
            <person name="Coutinho P.M."/>
            <person name="Couturier J."/>
            <person name="Covert S."/>
            <person name="Cronk Q."/>
            <person name="Cunningham R."/>
            <person name="Davis J."/>
            <person name="Degroeve S."/>
            <person name="Dejardin A."/>
            <person name="Depamphilis C."/>
            <person name="Detter J."/>
            <person name="Dirks B."/>
            <person name="Dubchak I."/>
            <person name="Duplessis S."/>
            <person name="Ehlting J."/>
            <person name="Ellis B."/>
            <person name="Gendler K."/>
            <person name="Goodstein D."/>
            <person name="Gribskov M."/>
            <person name="Grimwood J."/>
            <person name="Groover A."/>
            <person name="Gunter L."/>
            <person name="Hamberger B."/>
            <person name="Heinze B."/>
            <person name="Helariutta Y."/>
            <person name="Henrissat B."/>
            <person name="Holligan D."/>
            <person name="Holt R."/>
            <person name="Huang W."/>
            <person name="Islam-Faridi N."/>
            <person name="Jones S."/>
            <person name="Jones-Rhoades M."/>
            <person name="Jorgensen R."/>
            <person name="Joshi C."/>
            <person name="Kangasjarvi J."/>
            <person name="Karlsson J."/>
            <person name="Kelleher C."/>
            <person name="Kirkpatrick R."/>
            <person name="Kirst M."/>
            <person name="Kohler A."/>
            <person name="Kalluri U."/>
            <person name="Larimer F."/>
            <person name="Leebens-Mack J."/>
            <person name="Leple J.C."/>
            <person name="Locascio P."/>
            <person name="Lou Y."/>
            <person name="Lucas S."/>
            <person name="Martin F."/>
            <person name="Montanini B."/>
            <person name="Napoli C."/>
            <person name="Nelson D.R."/>
            <person name="Nelson C."/>
            <person name="Nieminen K."/>
            <person name="Nilsson O."/>
            <person name="Pereda V."/>
            <person name="Peter G."/>
            <person name="Philippe R."/>
            <person name="Pilate G."/>
            <person name="Poliakov A."/>
            <person name="Razumovskaya J."/>
            <person name="Richardson P."/>
            <person name="Rinaldi C."/>
            <person name="Ritland K."/>
            <person name="Rouze P."/>
            <person name="Ryaboy D."/>
            <person name="Schmutz J."/>
            <person name="Schrader J."/>
            <person name="Segerman B."/>
            <person name="Shin H."/>
            <person name="Siddiqui A."/>
            <person name="Sterky F."/>
            <person name="Terry A."/>
            <person name="Tsai C.J."/>
            <person name="Uberbacher E."/>
            <person name="Unneberg P."/>
            <person name="Vahala J."/>
            <person name="Wall K."/>
            <person name="Wessler S."/>
            <person name="Yang G."/>
            <person name="Yin T."/>
            <person name="Douglas C."/>
            <person name="Marra M."/>
            <person name="Sandberg G."/>
            <person name="Van de Peer Y."/>
            <person name="Rokhsar D."/>
        </authorList>
    </citation>
    <scope>NUCLEOTIDE SEQUENCE [LARGE SCALE GENOMIC DNA]</scope>
    <source>
        <strain evidence="3">cv. Nisqually</strain>
    </source>
</reference>
<keyword evidence="1" id="KW-1133">Transmembrane helix</keyword>
<evidence type="ECO:0000256" key="1">
    <source>
        <dbReference type="SAM" id="Phobius"/>
    </source>
</evidence>
<proteinExistence type="predicted"/>
<dbReference type="Proteomes" id="UP000006729">
    <property type="component" value="Chromosome 6"/>
</dbReference>
<dbReference type="AlphaFoldDB" id="A0A2K2A3X7"/>
<dbReference type="EMBL" id="CM009295">
    <property type="protein sequence ID" value="PNT32247.1"/>
    <property type="molecule type" value="Genomic_DNA"/>
</dbReference>
<gene>
    <name evidence="2" type="ORF">POPTR_006G177300</name>
</gene>
<dbReference type="InParanoid" id="A0A2K2A3X7"/>
<keyword evidence="3" id="KW-1185">Reference proteome</keyword>
<evidence type="ECO:0000313" key="3">
    <source>
        <dbReference type="Proteomes" id="UP000006729"/>
    </source>
</evidence>
<keyword evidence="1" id="KW-0472">Membrane</keyword>
<evidence type="ECO:0000313" key="2">
    <source>
        <dbReference type="EMBL" id="PNT32247.1"/>
    </source>
</evidence>
<protein>
    <submittedName>
        <fullName evidence="2">Uncharacterized protein</fullName>
    </submittedName>
</protein>
<name>A0A2K2A3X7_POPTR</name>
<accession>A0A2K2A3X7</accession>
<feature type="transmembrane region" description="Helical" evidence="1">
    <location>
        <begin position="43"/>
        <end position="60"/>
    </location>
</feature>